<evidence type="ECO:0000313" key="2">
    <source>
        <dbReference type="Proteomes" id="UP000289738"/>
    </source>
</evidence>
<evidence type="ECO:0000313" key="1">
    <source>
        <dbReference type="EMBL" id="RYQ79360.1"/>
    </source>
</evidence>
<name>A0A444WPK1_ARAHY</name>
<proteinExistence type="predicted"/>
<keyword evidence="2" id="KW-1185">Reference proteome</keyword>
<dbReference type="EMBL" id="SDMP01000026">
    <property type="protein sequence ID" value="RYQ79360.1"/>
    <property type="molecule type" value="Genomic_DNA"/>
</dbReference>
<comment type="caution">
    <text evidence="1">The sequence shown here is derived from an EMBL/GenBank/DDBJ whole genome shotgun (WGS) entry which is preliminary data.</text>
</comment>
<gene>
    <name evidence="1" type="ORF">Ahy_Scaffold6g108098</name>
</gene>
<dbReference type="Proteomes" id="UP000289738">
    <property type="component" value="Unassembled WGS sequence"/>
</dbReference>
<sequence>MATYIPEYYSKSYSNYKFEPLCLNFGNTTAKHEECKEVIRRRWQQDNGNRNCWNQFTRKKSRCKRELMEWSREKFKRADKEIELKKIELHQIQEADMMDRDQRRERELKN</sequence>
<dbReference type="AlphaFoldDB" id="A0A444WPK1"/>
<organism evidence="1 2">
    <name type="scientific">Arachis hypogaea</name>
    <name type="common">Peanut</name>
    <dbReference type="NCBI Taxonomy" id="3818"/>
    <lineage>
        <taxon>Eukaryota</taxon>
        <taxon>Viridiplantae</taxon>
        <taxon>Streptophyta</taxon>
        <taxon>Embryophyta</taxon>
        <taxon>Tracheophyta</taxon>
        <taxon>Spermatophyta</taxon>
        <taxon>Magnoliopsida</taxon>
        <taxon>eudicotyledons</taxon>
        <taxon>Gunneridae</taxon>
        <taxon>Pentapetalae</taxon>
        <taxon>rosids</taxon>
        <taxon>fabids</taxon>
        <taxon>Fabales</taxon>
        <taxon>Fabaceae</taxon>
        <taxon>Papilionoideae</taxon>
        <taxon>50 kb inversion clade</taxon>
        <taxon>dalbergioids sensu lato</taxon>
        <taxon>Dalbergieae</taxon>
        <taxon>Pterocarpus clade</taxon>
        <taxon>Arachis</taxon>
    </lineage>
</organism>
<protein>
    <submittedName>
        <fullName evidence="1">Uncharacterized protein</fullName>
    </submittedName>
</protein>
<accession>A0A444WPK1</accession>
<reference evidence="1 2" key="1">
    <citation type="submission" date="2019-01" db="EMBL/GenBank/DDBJ databases">
        <title>Sequencing of cultivated peanut Arachis hypogaea provides insights into genome evolution and oil improvement.</title>
        <authorList>
            <person name="Chen X."/>
        </authorList>
    </citation>
    <scope>NUCLEOTIDE SEQUENCE [LARGE SCALE GENOMIC DNA]</scope>
    <source>
        <strain evidence="2">cv. Fuhuasheng</strain>
        <tissue evidence="1">Leaves</tissue>
    </source>
</reference>